<accession>A0A453K5W2</accession>
<evidence type="ECO:0000313" key="2">
    <source>
        <dbReference type="EnsemblPlants" id="AET5Gv20308800.2"/>
    </source>
</evidence>
<dbReference type="STRING" id="200361.A0A453K5W2"/>
<protein>
    <submittedName>
        <fullName evidence="2">Uncharacterized protein</fullName>
    </submittedName>
</protein>
<proteinExistence type="predicted"/>
<feature type="compositionally biased region" description="Basic and acidic residues" evidence="1">
    <location>
        <begin position="40"/>
        <end position="54"/>
    </location>
</feature>
<dbReference type="EnsemblPlants" id="AET5Gv20308800.2">
    <property type="protein sequence ID" value="AET5Gv20308800.2"/>
    <property type="gene ID" value="AET5Gv20308800"/>
</dbReference>
<reference evidence="2" key="3">
    <citation type="journal article" date="2017" name="Nature">
        <title>Genome sequence of the progenitor of the wheat D genome Aegilops tauschii.</title>
        <authorList>
            <person name="Luo M.C."/>
            <person name="Gu Y.Q."/>
            <person name="Puiu D."/>
            <person name="Wang H."/>
            <person name="Twardziok S.O."/>
            <person name="Deal K.R."/>
            <person name="Huo N."/>
            <person name="Zhu T."/>
            <person name="Wang L."/>
            <person name="Wang Y."/>
            <person name="McGuire P.E."/>
            <person name="Liu S."/>
            <person name="Long H."/>
            <person name="Ramasamy R.K."/>
            <person name="Rodriguez J.C."/>
            <person name="Van S.L."/>
            <person name="Yuan L."/>
            <person name="Wang Z."/>
            <person name="Xia Z."/>
            <person name="Xiao L."/>
            <person name="Anderson O.D."/>
            <person name="Ouyang S."/>
            <person name="Liang Y."/>
            <person name="Zimin A.V."/>
            <person name="Pertea G."/>
            <person name="Qi P."/>
            <person name="Bennetzen J.L."/>
            <person name="Dai X."/>
            <person name="Dawson M.W."/>
            <person name="Muller H.G."/>
            <person name="Kugler K."/>
            <person name="Rivarola-Duarte L."/>
            <person name="Spannagl M."/>
            <person name="Mayer K.F.X."/>
            <person name="Lu F.H."/>
            <person name="Bevan M.W."/>
            <person name="Leroy P."/>
            <person name="Li P."/>
            <person name="You F.M."/>
            <person name="Sun Q."/>
            <person name="Liu Z."/>
            <person name="Lyons E."/>
            <person name="Wicker T."/>
            <person name="Salzberg S.L."/>
            <person name="Devos K.M."/>
            <person name="Dvorak J."/>
        </authorList>
    </citation>
    <scope>NUCLEOTIDE SEQUENCE [LARGE SCALE GENOMIC DNA]</scope>
    <source>
        <strain evidence="2">cv. AL8/78</strain>
    </source>
</reference>
<feature type="compositionally biased region" description="Basic residues" evidence="1">
    <location>
        <begin position="55"/>
        <end position="64"/>
    </location>
</feature>
<dbReference type="Proteomes" id="UP000015105">
    <property type="component" value="Chromosome 5D"/>
</dbReference>
<reference evidence="3" key="2">
    <citation type="journal article" date="2017" name="Nat. Plants">
        <title>The Aegilops tauschii genome reveals multiple impacts of transposons.</title>
        <authorList>
            <person name="Zhao G."/>
            <person name="Zou C."/>
            <person name="Li K."/>
            <person name="Wang K."/>
            <person name="Li T."/>
            <person name="Gao L."/>
            <person name="Zhang X."/>
            <person name="Wang H."/>
            <person name="Yang Z."/>
            <person name="Liu X."/>
            <person name="Jiang W."/>
            <person name="Mao L."/>
            <person name="Kong X."/>
            <person name="Jiao Y."/>
            <person name="Jia J."/>
        </authorList>
    </citation>
    <scope>NUCLEOTIDE SEQUENCE [LARGE SCALE GENOMIC DNA]</scope>
    <source>
        <strain evidence="3">cv. AL8/78</strain>
    </source>
</reference>
<dbReference type="AlphaFoldDB" id="A0A453K5W2"/>
<feature type="region of interest" description="Disordered" evidence="1">
    <location>
        <begin position="1"/>
        <end position="86"/>
    </location>
</feature>
<organism evidence="2 3">
    <name type="scientific">Aegilops tauschii subsp. strangulata</name>
    <name type="common">Goatgrass</name>
    <dbReference type="NCBI Taxonomy" id="200361"/>
    <lineage>
        <taxon>Eukaryota</taxon>
        <taxon>Viridiplantae</taxon>
        <taxon>Streptophyta</taxon>
        <taxon>Embryophyta</taxon>
        <taxon>Tracheophyta</taxon>
        <taxon>Spermatophyta</taxon>
        <taxon>Magnoliopsida</taxon>
        <taxon>Liliopsida</taxon>
        <taxon>Poales</taxon>
        <taxon>Poaceae</taxon>
        <taxon>BOP clade</taxon>
        <taxon>Pooideae</taxon>
        <taxon>Triticodae</taxon>
        <taxon>Triticeae</taxon>
        <taxon>Triticinae</taxon>
        <taxon>Aegilops</taxon>
    </lineage>
</organism>
<sequence length="199" mass="22648">LYYHPRYKKIHPTPDPDPLHPRPPFHLLSSPNPLAVGPAEEQRRGHGDEQETRRVRCPRRRARLLARPARSRGPSPPSASPKPVPHSSLLIRAGLLRLRREVRADLGSTERLCRLISSRSRRLRAPCRDVVLYALSVGACGADAVDEKELDLVHHRDGQRHIKVPRPFSPSPDLIPSRFCANWLQRLGFPNRINSGRWN</sequence>
<feature type="compositionally biased region" description="Basic residues" evidence="1">
    <location>
        <begin position="1"/>
        <end position="11"/>
    </location>
</feature>
<feature type="compositionally biased region" description="Pro residues" evidence="1">
    <location>
        <begin position="74"/>
        <end position="84"/>
    </location>
</feature>
<evidence type="ECO:0000313" key="3">
    <source>
        <dbReference type="Proteomes" id="UP000015105"/>
    </source>
</evidence>
<name>A0A453K5W2_AEGTS</name>
<dbReference type="Gramene" id="AET5Gv20308800.2">
    <property type="protein sequence ID" value="AET5Gv20308800.2"/>
    <property type="gene ID" value="AET5Gv20308800"/>
</dbReference>
<keyword evidence="3" id="KW-1185">Reference proteome</keyword>
<reference evidence="2" key="5">
    <citation type="journal article" date="2021" name="G3 (Bethesda)">
        <title>Aegilops tauschii genome assembly Aet v5.0 features greater sequence contiguity and improved annotation.</title>
        <authorList>
            <person name="Wang L."/>
            <person name="Zhu T."/>
            <person name="Rodriguez J.C."/>
            <person name="Deal K.R."/>
            <person name="Dubcovsky J."/>
            <person name="McGuire P.E."/>
            <person name="Lux T."/>
            <person name="Spannagl M."/>
            <person name="Mayer K.F.X."/>
            <person name="Baldrich P."/>
            <person name="Meyers B.C."/>
            <person name="Huo N."/>
            <person name="Gu Y.Q."/>
            <person name="Zhou H."/>
            <person name="Devos K.M."/>
            <person name="Bennetzen J.L."/>
            <person name="Unver T."/>
            <person name="Budak H."/>
            <person name="Gulick P.J."/>
            <person name="Galiba G."/>
            <person name="Kalapos B."/>
            <person name="Nelson D.R."/>
            <person name="Li P."/>
            <person name="You F.M."/>
            <person name="Luo M.C."/>
            <person name="Dvorak J."/>
        </authorList>
    </citation>
    <scope>NUCLEOTIDE SEQUENCE [LARGE SCALE GENOMIC DNA]</scope>
    <source>
        <strain evidence="2">cv. AL8/78</strain>
    </source>
</reference>
<evidence type="ECO:0000256" key="1">
    <source>
        <dbReference type="SAM" id="MobiDB-lite"/>
    </source>
</evidence>
<reference evidence="3" key="1">
    <citation type="journal article" date="2014" name="Science">
        <title>Ancient hybridizations among the ancestral genomes of bread wheat.</title>
        <authorList>
            <consortium name="International Wheat Genome Sequencing Consortium,"/>
            <person name="Marcussen T."/>
            <person name="Sandve S.R."/>
            <person name="Heier L."/>
            <person name="Spannagl M."/>
            <person name="Pfeifer M."/>
            <person name="Jakobsen K.S."/>
            <person name="Wulff B.B."/>
            <person name="Steuernagel B."/>
            <person name="Mayer K.F."/>
            <person name="Olsen O.A."/>
        </authorList>
    </citation>
    <scope>NUCLEOTIDE SEQUENCE [LARGE SCALE GENOMIC DNA]</scope>
    <source>
        <strain evidence="3">cv. AL8/78</strain>
    </source>
</reference>
<reference evidence="2" key="4">
    <citation type="submission" date="2019-03" db="UniProtKB">
        <authorList>
            <consortium name="EnsemblPlants"/>
        </authorList>
    </citation>
    <scope>IDENTIFICATION</scope>
</reference>